<dbReference type="SUPFAM" id="SSF75217">
    <property type="entry name" value="alpha/beta knot"/>
    <property type="match status" value="1"/>
</dbReference>
<gene>
    <name evidence="15" type="ORF">FTV88_1804</name>
</gene>
<dbReference type="Gene3D" id="3.40.1280.10">
    <property type="match status" value="1"/>
</dbReference>
<comment type="similarity">
    <text evidence="2 12">Belongs to the RNA methyltransferase RsmE family.</text>
</comment>
<evidence type="ECO:0000256" key="12">
    <source>
        <dbReference type="PIRNR" id="PIRNR015601"/>
    </source>
</evidence>
<evidence type="ECO:0000256" key="2">
    <source>
        <dbReference type="ARBA" id="ARBA00005528"/>
    </source>
</evidence>
<dbReference type="NCBIfam" id="TIGR00046">
    <property type="entry name" value="RsmE family RNA methyltransferase"/>
    <property type="match status" value="1"/>
</dbReference>
<comment type="function">
    <text evidence="10 12">Specifically methylates the N3 position of the uracil ring of uridine 1498 (m3U1498) in 16S rRNA. Acts on the fully assembled 30S ribosomal subunit.</text>
</comment>
<protein>
    <recommendedName>
        <fullName evidence="4 12">Ribosomal RNA small subunit methyltransferase E</fullName>
        <ecNumber evidence="3 12">2.1.1.193</ecNumber>
    </recommendedName>
</protein>
<dbReference type="SUPFAM" id="SSF88697">
    <property type="entry name" value="PUA domain-like"/>
    <property type="match status" value="1"/>
</dbReference>
<sequence>MHRFLFNSKHLPAETIWLDEEESRHLTKVLRLNEGDEIIAFDGQGQEFHAIVVEISSKRVAIGQLNPTGFTREAPLAIHLVQGIAKGEKMDWVVQKATELGVHRITPLFTERTIVQLDEKRSRERQERWQKIAREAAKQSWRTLVPQVDVPQKLQQWYENINPTEPLLIPWEEEKSKGMKKTLQSWTEVPRKVTLLIGPEGGLTEAEVAPAFQKGAISLRLGPRILRTETAGLAAIAALMYELGDWG</sequence>
<evidence type="ECO:0000256" key="5">
    <source>
        <dbReference type="ARBA" id="ARBA00022490"/>
    </source>
</evidence>
<dbReference type="GO" id="GO:0005737">
    <property type="term" value="C:cytoplasm"/>
    <property type="evidence" value="ECO:0007669"/>
    <property type="project" value="UniProtKB-SubCell"/>
</dbReference>
<keyword evidence="16" id="KW-1185">Reference proteome</keyword>
<evidence type="ECO:0000256" key="1">
    <source>
        <dbReference type="ARBA" id="ARBA00004496"/>
    </source>
</evidence>
<keyword evidence="6 12" id="KW-0698">rRNA processing</keyword>
<dbReference type="GO" id="GO:0070475">
    <property type="term" value="P:rRNA base methylation"/>
    <property type="evidence" value="ECO:0007669"/>
    <property type="project" value="TreeGrafter"/>
</dbReference>
<dbReference type="Pfam" id="PF20260">
    <property type="entry name" value="PUA_4"/>
    <property type="match status" value="1"/>
</dbReference>
<dbReference type="KEGG" id="hcv:FTV88_1804"/>
<comment type="catalytic activity">
    <reaction evidence="11 12">
        <text>uridine(1498) in 16S rRNA + S-adenosyl-L-methionine = N(3)-methyluridine(1498) in 16S rRNA + S-adenosyl-L-homocysteine + H(+)</text>
        <dbReference type="Rhea" id="RHEA:42920"/>
        <dbReference type="Rhea" id="RHEA-COMP:10283"/>
        <dbReference type="Rhea" id="RHEA-COMP:10284"/>
        <dbReference type="ChEBI" id="CHEBI:15378"/>
        <dbReference type="ChEBI" id="CHEBI:57856"/>
        <dbReference type="ChEBI" id="CHEBI:59789"/>
        <dbReference type="ChEBI" id="CHEBI:65315"/>
        <dbReference type="ChEBI" id="CHEBI:74502"/>
        <dbReference type="EC" id="2.1.1.193"/>
    </reaction>
</comment>
<dbReference type="GO" id="GO:0070042">
    <property type="term" value="F:rRNA (uridine-N3-)-methyltransferase activity"/>
    <property type="evidence" value="ECO:0007669"/>
    <property type="project" value="TreeGrafter"/>
</dbReference>
<evidence type="ECO:0000313" key="16">
    <source>
        <dbReference type="Proteomes" id="UP000366051"/>
    </source>
</evidence>
<evidence type="ECO:0000259" key="14">
    <source>
        <dbReference type="Pfam" id="PF20260"/>
    </source>
</evidence>
<dbReference type="CDD" id="cd18084">
    <property type="entry name" value="RsmE-like"/>
    <property type="match status" value="1"/>
</dbReference>
<dbReference type="PANTHER" id="PTHR30027:SF3">
    <property type="entry name" value="16S RRNA (URACIL(1498)-N(3))-METHYLTRANSFERASE"/>
    <property type="match status" value="1"/>
</dbReference>
<dbReference type="Proteomes" id="UP000366051">
    <property type="component" value="Chromosome"/>
</dbReference>
<dbReference type="PANTHER" id="PTHR30027">
    <property type="entry name" value="RIBOSOMAL RNA SMALL SUBUNIT METHYLTRANSFERASE E"/>
    <property type="match status" value="1"/>
</dbReference>
<evidence type="ECO:0000256" key="6">
    <source>
        <dbReference type="ARBA" id="ARBA00022552"/>
    </source>
</evidence>
<accession>A0A5Q2N3M0</accession>
<keyword evidence="8 12" id="KW-0808">Transferase</keyword>
<dbReference type="InterPro" id="IPR046887">
    <property type="entry name" value="RsmE_PUA-like"/>
</dbReference>
<evidence type="ECO:0000256" key="11">
    <source>
        <dbReference type="ARBA" id="ARBA00047944"/>
    </source>
</evidence>
<evidence type="ECO:0000256" key="9">
    <source>
        <dbReference type="ARBA" id="ARBA00022691"/>
    </source>
</evidence>
<evidence type="ECO:0000313" key="15">
    <source>
        <dbReference type="EMBL" id="QGG47902.1"/>
    </source>
</evidence>
<dbReference type="EMBL" id="CP045875">
    <property type="protein sequence ID" value="QGG47902.1"/>
    <property type="molecule type" value="Genomic_DNA"/>
</dbReference>
<evidence type="ECO:0000256" key="10">
    <source>
        <dbReference type="ARBA" id="ARBA00025699"/>
    </source>
</evidence>
<feature type="domain" description="Ribosomal RNA small subunit methyltransferase E methyltransferase" evidence="13">
    <location>
        <begin position="73"/>
        <end position="240"/>
    </location>
</feature>
<keyword evidence="9 12" id="KW-0949">S-adenosyl-L-methionine</keyword>
<name>A0A5Q2N3M0_9FIRM</name>
<dbReference type="InterPro" id="IPR029026">
    <property type="entry name" value="tRNA_m1G_MTases_N"/>
</dbReference>
<evidence type="ECO:0000259" key="13">
    <source>
        <dbReference type="Pfam" id="PF04452"/>
    </source>
</evidence>
<dbReference type="InterPro" id="IPR029028">
    <property type="entry name" value="Alpha/beta_knot_MTases"/>
</dbReference>
<keyword evidence="5 12" id="KW-0963">Cytoplasm</keyword>
<comment type="subcellular location">
    <subcellularLocation>
        <location evidence="1 12">Cytoplasm</location>
    </subcellularLocation>
</comment>
<evidence type="ECO:0000256" key="8">
    <source>
        <dbReference type="ARBA" id="ARBA00022679"/>
    </source>
</evidence>
<dbReference type="PIRSF" id="PIRSF015601">
    <property type="entry name" value="MTase_slr0722"/>
    <property type="match status" value="1"/>
</dbReference>
<dbReference type="NCBIfam" id="NF008692">
    <property type="entry name" value="PRK11713.1-5"/>
    <property type="match status" value="1"/>
</dbReference>
<evidence type="ECO:0000256" key="3">
    <source>
        <dbReference type="ARBA" id="ARBA00012328"/>
    </source>
</evidence>
<dbReference type="InterPro" id="IPR046886">
    <property type="entry name" value="RsmE_MTase_dom"/>
</dbReference>
<reference evidence="16" key="1">
    <citation type="submission" date="2019-11" db="EMBL/GenBank/DDBJ databases">
        <title>Genome sequence of Heliorestis convoluta strain HH, an alkaliphilic and minimalistic phototrophic bacterium from a soda lake in Egypt.</title>
        <authorList>
            <person name="Dewey E.D."/>
            <person name="Stokes L.M."/>
            <person name="Burchell B.M."/>
            <person name="Shaffer K.N."/>
            <person name="Huntington A.M."/>
            <person name="Baker J.M."/>
            <person name="Nadendla S."/>
            <person name="Giglio M.G."/>
            <person name="Touchman J.W."/>
            <person name="Blankenship R.E."/>
            <person name="Madigan M.T."/>
            <person name="Sattley W.M."/>
        </authorList>
    </citation>
    <scope>NUCLEOTIDE SEQUENCE [LARGE SCALE GENOMIC DNA]</scope>
    <source>
        <strain evidence="16">HH</strain>
    </source>
</reference>
<keyword evidence="7 12" id="KW-0489">Methyltransferase</keyword>
<proteinExistence type="inferred from homology"/>
<evidence type="ECO:0000256" key="7">
    <source>
        <dbReference type="ARBA" id="ARBA00022603"/>
    </source>
</evidence>
<dbReference type="EC" id="2.1.1.193" evidence="3 12"/>
<dbReference type="InterPro" id="IPR015947">
    <property type="entry name" value="PUA-like_sf"/>
</dbReference>
<feature type="domain" description="Ribosomal RNA small subunit methyltransferase E PUA-like" evidence="14">
    <location>
        <begin position="18"/>
        <end position="60"/>
    </location>
</feature>
<evidence type="ECO:0000256" key="4">
    <source>
        <dbReference type="ARBA" id="ARBA00013673"/>
    </source>
</evidence>
<dbReference type="Pfam" id="PF04452">
    <property type="entry name" value="Methyltrans_RNA"/>
    <property type="match status" value="1"/>
</dbReference>
<dbReference type="AlphaFoldDB" id="A0A5Q2N3M0"/>
<dbReference type="InterPro" id="IPR006700">
    <property type="entry name" value="RsmE"/>
</dbReference>
<dbReference type="RefSeq" id="WP_162007955.1">
    <property type="nucleotide sequence ID" value="NZ_CP045875.1"/>
</dbReference>
<organism evidence="15 16">
    <name type="scientific">Heliorestis convoluta</name>
    <dbReference type="NCBI Taxonomy" id="356322"/>
    <lineage>
        <taxon>Bacteria</taxon>
        <taxon>Bacillati</taxon>
        <taxon>Bacillota</taxon>
        <taxon>Clostridia</taxon>
        <taxon>Eubacteriales</taxon>
        <taxon>Heliobacteriaceae</taxon>
        <taxon>Heliorestis</taxon>
    </lineage>
</organism>